<keyword evidence="4" id="KW-1185">Reference proteome</keyword>
<dbReference type="OrthoDB" id="5596422at2759"/>
<accession>A0A6A6YXN8</accession>
<evidence type="ECO:0000259" key="2">
    <source>
        <dbReference type="Pfam" id="PF00179"/>
    </source>
</evidence>
<feature type="domain" description="UBC core" evidence="2">
    <location>
        <begin position="36"/>
        <end position="89"/>
    </location>
</feature>
<dbReference type="AlphaFoldDB" id="A0A6A6YXN8"/>
<feature type="region of interest" description="Disordered" evidence="1">
    <location>
        <begin position="229"/>
        <end position="259"/>
    </location>
</feature>
<dbReference type="EMBL" id="MU003697">
    <property type="protein sequence ID" value="KAF2812675.1"/>
    <property type="molecule type" value="Genomic_DNA"/>
</dbReference>
<dbReference type="SUPFAM" id="SSF54495">
    <property type="entry name" value="UBC-like"/>
    <property type="match status" value="1"/>
</dbReference>
<sequence>MPVPDPHPTLLSFRKQNLLVEFSRLRVARLDGVFVSITPGDPTLWVGVIFVRKGPYSPAVLRFQISFPTTYPALPPLVTFSTDVFHPLLTPLTTYTYTTGSSDTDTVSATDEERLPPGGFSLRHGFPHWFGRARRSAASSRNVSGSGVGTPSRSETPVVSESKGDNAAAGGSSLPVAPRGGVPVAAILRYVQSTFSDEAILDSIPLEAAANPGAYHAWRTYRADFLQSNITPPPTSPSAESNTGSVGSGGRSGDAVGAARARRPGEWNWEGVWEERVRKAVRASLSEPVLYGGLGGGEDMVIRFLDADDESITKMTRQMQALVAVSSET</sequence>
<dbReference type="InterPro" id="IPR016135">
    <property type="entry name" value="UBQ-conjugating_enzyme/RWD"/>
</dbReference>
<dbReference type="Pfam" id="PF00179">
    <property type="entry name" value="UQ_con"/>
    <property type="match status" value="1"/>
</dbReference>
<name>A0A6A6YXN8_9PEZI</name>
<feature type="region of interest" description="Disordered" evidence="1">
    <location>
        <begin position="140"/>
        <end position="174"/>
    </location>
</feature>
<protein>
    <recommendedName>
        <fullName evidence="2">UBC core domain-containing protein</fullName>
    </recommendedName>
</protein>
<evidence type="ECO:0000313" key="4">
    <source>
        <dbReference type="Proteomes" id="UP000504636"/>
    </source>
</evidence>
<reference evidence="3 5" key="1">
    <citation type="journal article" date="2020" name="Stud. Mycol.">
        <title>101 Dothideomycetes genomes: a test case for predicting lifestyles and emergence of pathogens.</title>
        <authorList>
            <person name="Haridas S."/>
            <person name="Albert R."/>
            <person name="Binder M."/>
            <person name="Bloem J."/>
            <person name="Labutti K."/>
            <person name="Salamov A."/>
            <person name="Andreopoulos B."/>
            <person name="Baker S."/>
            <person name="Barry K."/>
            <person name="Bills G."/>
            <person name="Bluhm B."/>
            <person name="Cannon C."/>
            <person name="Castanera R."/>
            <person name="Culley D."/>
            <person name="Daum C."/>
            <person name="Ezra D."/>
            <person name="Gonzalez J."/>
            <person name="Henrissat B."/>
            <person name="Kuo A."/>
            <person name="Liang C."/>
            <person name="Lipzen A."/>
            <person name="Lutzoni F."/>
            <person name="Magnuson J."/>
            <person name="Mondo S."/>
            <person name="Nolan M."/>
            <person name="Ohm R."/>
            <person name="Pangilinan J."/>
            <person name="Park H.-J."/>
            <person name="Ramirez L."/>
            <person name="Alfaro M."/>
            <person name="Sun H."/>
            <person name="Tritt A."/>
            <person name="Yoshinaga Y."/>
            <person name="Zwiers L.-H."/>
            <person name="Turgeon B."/>
            <person name="Goodwin S."/>
            <person name="Spatafora J."/>
            <person name="Crous P."/>
            <person name="Grigoriev I."/>
        </authorList>
    </citation>
    <scope>NUCLEOTIDE SEQUENCE</scope>
    <source>
        <strain evidence="3 5">CBS 304.34</strain>
    </source>
</reference>
<dbReference type="RefSeq" id="XP_033579639.1">
    <property type="nucleotide sequence ID" value="XM_033725293.1"/>
</dbReference>
<reference evidence="5" key="3">
    <citation type="submission" date="2025-04" db="UniProtKB">
        <authorList>
            <consortium name="RefSeq"/>
        </authorList>
    </citation>
    <scope>IDENTIFICATION</scope>
    <source>
        <strain evidence="5">CBS 304.34</strain>
    </source>
</reference>
<dbReference type="Proteomes" id="UP000504636">
    <property type="component" value="Unplaced"/>
</dbReference>
<dbReference type="GeneID" id="54466186"/>
<gene>
    <name evidence="3 5" type="ORF">BDZ99DRAFT_518489</name>
</gene>
<evidence type="ECO:0000313" key="3">
    <source>
        <dbReference type="EMBL" id="KAF2812675.1"/>
    </source>
</evidence>
<proteinExistence type="predicted"/>
<dbReference type="CDD" id="cd23814">
    <property type="entry name" value="UEV_AKTIP"/>
    <property type="match status" value="1"/>
</dbReference>
<dbReference type="Gene3D" id="3.10.110.10">
    <property type="entry name" value="Ubiquitin Conjugating Enzyme"/>
    <property type="match status" value="1"/>
</dbReference>
<evidence type="ECO:0000256" key="1">
    <source>
        <dbReference type="SAM" id="MobiDB-lite"/>
    </source>
</evidence>
<dbReference type="InterPro" id="IPR000608">
    <property type="entry name" value="UBC"/>
</dbReference>
<reference evidence="5" key="2">
    <citation type="submission" date="2020-04" db="EMBL/GenBank/DDBJ databases">
        <authorList>
            <consortium name="NCBI Genome Project"/>
        </authorList>
    </citation>
    <scope>NUCLEOTIDE SEQUENCE</scope>
    <source>
        <strain evidence="5">CBS 304.34</strain>
    </source>
</reference>
<organism evidence="3">
    <name type="scientific">Mytilinidion resinicola</name>
    <dbReference type="NCBI Taxonomy" id="574789"/>
    <lineage>
        <taxon>Eukaryota</taxon>
        <taxon>Fungi</taxon>
        <taxon>Dikarya</taxon>
        <taxon>Ascomycota</taxon>
        <taxon>Pezizomycotina</taxon>
        <taxon>Dothideomycetes</taxon>
        <taxon>Pleosporomycetidae</taxon>
        <taxon>Mytilinidiales</taxon>
        <taxon>Mytilinidiaceae</taxon>
        <taxon>Mytilinidion</taxon>
    </lineage>
</organism>
<evidence type="ECO:0000313" key="5">
    <source>
        <dbReference type="RefSeq" id="XP_033579639.1"/>
    </source>
</evidence>